<dbReference type="InterPro" id="IPR052192">
    <property type="entry name" value="Insect_Ionotropic_Sensory_Rcpt"/>
</dbReference>
<keyword evidence="4 8" id="KW-1133">Transmembrane helix</keyword>
<keyword evidence="2" id="KW-1003">Cell membrane</keyword>
<reference evidence="9" key="1">
    <citation type="submission" date="2021-12" db="EMBL/GenBank/DDBJ databases">
        <authorList>
            <person name="King R."/>
        </authorList>
    </citation>
    <scope>NUCLEOTIDE SEQUENCE</scope>
</reference>
<keyword evidence="7" id="KW-0325">Glycoprotein</keyword>
<dbReference type="Proteomes" id="UP001152759">
    <property type="component" value="Chromosome 9"/>
</dbReference>
<comment type="subcellular location">
    <subcellularLocation>
        <location evidence="1">Cell membrane</location>
        <topology evidence="1">Multi-pass membrane protein</topology>
    </subcellularLocation>
</comment>
<accession>A0A9P0FA31</accession>
<dbReference type="GO" id="GO:0005886">
    <property type="term" value="C:plasma membrane"/>
    <property type="evidence" value="ECO:0007669"/>
    <property type="project" value="UniProtKB-SubCell"/>
</dbReference>
<dbReference type="EMBL" id="OU963870">
    <property type="protein sequence ID" value="CAH0396248.1"/>
    <property type="molecule type" value="Genomic_DNA"/>
</dbReference>
<evidence type="ECO:0000256" key="7">
    <source>
        <dbReference type="ARBA" id="ARBA00023180"/>
    </source>
</evidence>
<evidence type="ECO:0000313" key="10">
    <source>
        <dbReference type="Proteomes" id="UP001152759"/>
    </source>
</evidence>
<evidence type="ECO:0000256" key="2">
    <source>
        <dbReference type="ARBA" id="ARBA00022475"/>
    </source>
</evidence>
<dbReference type="PANTHER" id="PTHR42643">
    <property type="entry name" value="IONOTROPIC RECEPTOR 20A-RELATED"/>
    <property type="match status" value="1"/>
</dbReference>
<evidence type="ECO:0008006" key="11">
    <source>
        <dbReference type="Google" id="ProtNLM"/>
    </source>
</evidence>
<evidence type="ECO:0000256" key="1">
    <source>
        <dbReference type="ARBA" id="ARBA00004651"/>
    </source>
</evidence>
<feature type="transmembrane region" description="Helical" evidence="8">
    <location>
        <begin position="351"/>
        <end position="368"/>
    </location>
</feature>
<sequence length="385" mass="44969">MGLKYDAALFAVESTVRVDQDLEVFEASAPIEACHVVIRVPRQKFIPQYVAVFRCFSTVLWICVIVTVCVFTLVHIICVKIERESFVLLYPEQELHDQEYRSTLLAIVRYILGIGQPRIVLVESTTGKIVFFIFVFSILILSTLFQSGMVTLLSTRIRYEEIDTLKGIEESDLVVESPDIGLDMEFLGEEPQFDWLKQKLTDSLKIRCENRYCGVESDFAFYHTNESVSDWNDFYDREIYTILETRGYLTRTTSIVSRFNNRVYYDRRTGDMHEFHDVSEYVMSYPLLYFVERKSFFREVFNDVLTRLLEAGVFYRSTIRLHTELKENFAFAEKTGDTGEPRPYSMTDLKIAFICLCVVALFGVIKYYNMLRVGITWKKAEMIEL</sequence>
<dbReference type="Gene3D" id="1.10.287.70">
    <property type="match status" value="1"/>
</dbReference>
<keyword evidence="10" id="KW-1185">Reference proteome</keyword>
<dbReference type="AlphaFoldDB" id="A0A9P0FA31"/>
<feature type="transmembrane region" description="Helical" evidence="8">
    <location>
        <begin position="59"/>
        <end position="79"/>
    </location>
</feature>
<proteinExistence type="predicted"/>
<evidence type="ECO:0000256" key="5">
    <source>
        <dbReference type="ARBA" id="ARBA00023136"/>
    </source>
</evidence>
<evidence type="ECO:0000313" key="9">
    <source>
        <dbReference type="EMBL" id="CAH0396248.1"/>
    </source>
</evidence>
<dbReference type="PANTHER" id="PTHR42643:SF38">
    <property type="entry name" value="IONOTROPIC RECEPTOR 100A"/>
    <property type="match status" value="1"/>
</dbReference>
<evidence type="ECO:0000256" key="4">
    <source>
        <dbReference type="ARBA" id="ARBA00022989"/>
    </source>
</evidence>
<organism evidence="9 10">
    <name type="scientific">Bemisia tabaci</name>
    <name type="common">Sweetpotato whitefly</name>
    <name type="synonym">Aleurodes tabaci</name>
    <dbReference type="NCBI Taxonomy" id="7038"/>
    <lineage>
        <taxon>Eukaryota</taxon>
        <taxon>Metazoa</taxon>
        <taxon>Ecdysozoa</taxon>
        <taxon>Arthropoda</taxon>
        <taxon>Hexapoda</taxon>
        <taxon>Insecta</taxon>
        <taxon>Pterygota</taxon>
        <taxon>Neoptera</taxon>
        <taxon>Paraneoptera</taxon>
        <taxon>Hemiptera</taxon>
        <taxon>Sternorrhyncha</taxon>
        <taxon>Aleyrodoidea</taxon>
        <taxon>Aleyrodidae</taxon>
        <taxon>Aleyrodinae</taxon>
        <taxon>Bemisia</taxon>
    </lineage>
</organism>
<evidence type="ECO:0000256" key="8">
    <source>
        <dbReference type="SAM" id="Phobius"/>
    </source>
</evidence>
<gene>
    <name evidence="9" type="ORF">BEMITA_LOCUS14336</name>
</gene>
<feature type="transmembrane region" description="Helical" evidence="8">
    <location>
        <begin position="129"/>
        <end position="153"/>
    </location>
</feature>
<protein>
    <recommendedName>
        <fullName evidence="11">Ionotropic receptor</fullName>
    </recommendedName>
</protein>
<keyword evidence="6" id="KW-0675">Receptor</keyword>
<name>A0A9P0FA31_BEMTA</name>
<evidence type="ECO:0000256" key="3">
    <source>
        <dbReference type="ARBA" id="ARBA00022692"/>
    </source>
</evidence>
<evidence type="ECO:0000256" key="6">
    <source>
        <dbReference type="ARBA" id="ARBA00023170"/>
    </source>
</evidence>
<keyword evidence="5 8" id="KW-0472">Membrane</keyword>
<keyword evidence="3 8" id="KW-0812">Transmembrane</keyword>